<dbReference type="EMBL" id="UGPY01000001">
    <property type="protein sequence ID" value="STY98338.1"/>
    <property type="molecule type" value="Genomic_DNA"/>
</dbReference>
<protein>
    <submittedName>
        <fullName evidence="2">Uncharacterized protein</fullName>
    </submittedName>
</protein>
<dbReference type="RefSeq" id="WP_062333157.1">
    <property type="nucleotide sequence ID" value="NZ_CBCRZU010000008.1"/>
</dbReference>
<organism evidence="2 3">
    <name type="scientific">Faucicola osloensis</name>
    <name type="common">Moraxella osloensis</name>
    <dbReference type="NCBI Taxonomy" id="34062"/>
    <lineage>
        <taxon>Bacteria</taxon>
        <taxon>Pseudomonadati</taxon>
        <taxon>Pseudomonadota</taxon>
        <taxon>Gammaproteobacteria</taxon>
        <taxon>Moraxellales</taxon>
        <taxon>Moraxellaceae</taxon>
        <taxon>Faucicola</taxon>
    </lineage>
</organism>
<evidence type="ECO:0000313" key="3">
    <source>
        <dbReference type="Proteomes" id="UP000255230"/>
    </source>
</evidence>
<keyword evidence="3" id="KW-1185">Reference proteome</keyword>
<keyword evidence="1" id="KW-0175">Coiled coil</keyword>
<dbReference type="KEGG" id="mos:AXE82_07450"/>
<evidence type="ECO:0000256" key="1">
    <source>
        <dbReference type="SAM" id="Coils"/>
    </source>
</evidence>
<gene>
    <name evidence="2" type="ORF">NCTC10465_02148</name>
</gene>
<accession>A0A378QDS6</accession>
<proteinExistence type="predicted"/>
<evidence type="ECO:0000313" key="2">
    <source>
        <dbReference type="EMBL" id="STY98338.1"/>
    </source>
</evidence>
<dbReference type="Proteomes" id="UP000255230">
    <property type="component" value="Unassembled WGS sequence"/>
</dbReference>
<dbReference type="AlphaFoldDB" id="A0A378QDS6"/>
<reference evidence="2 3" key="1">
    <citation type="submission" date="2018-06" db="EMBL/GenBank/DDBJ databases">
        <authorList>
            <consortium name="Pathogen Informatics"/>
            <person name="Doyle S."/>
        </authorList>
    </citation>
    <scope>NUCLEOTIDE SEQUENCE [LARGE SCALE GENOMIC DNA]</scope>
    <source>
        <strain evidence="2 3">NCTC10465</strain>
    </source>
</reference>
<name>A0A378QDS6_FAUOS</name>
<feature type="coiled-coil region" evidence="1">
    <location>
        <begin position="62"/>
        <end position="157"/>
    </location>
</feature>
<sequence length="327" mass="37842">MSGFAFSHQFSKRWLATPTPVKHAIIQELDDIVTLLYPDTDLDGYEFSVPNLHDKVEELLAIERDHQEKLQAQARERELEQQRLEQERLEQHRLELERLEKERLEQQRLEAERLKQERREAEQLEQQRLEQIQLTQENEQERQAQEARLQRERQAQDDAAIALLEQERAIAKQAHLAKQSNPAKLATQLSTGSIEGANHQLDEQAQSKDTATSDVTIERHRSEMVYAIDHTDTADNTDKIAEPLADDPTAALMTHETRVTDPLVDIANPSIATTPAIEQIKQDIVKQLQGYIDNYLLESMTLMNEDLNQWLKTEVEKQLTVRLSQSH</sequence>
<dbReference type="GeneID" id="35778218"/>